<organism evidence="2 3">
    <name type="scientific">Plasmopara halstedii</name>
    <name type="common">Downy mildew of sunflower</name>
    <dbReference type="NCBI Taxonomy" id="4781"/>
    <lineage>
        <taxon>Eukaryota</taxon>
        <taxon>Sar</taxon>
        <taxon>Stramenopiles</taxon>
        <taxon>Oomycota</taxon>
        <taxon>Peronosporomycetes</taxon>
        <taxon>Peronosporales</taxon>
        <taxon>Peronosporaceae</taxon>
        <taxon>Plasmopara</taxon>
    </lineage>
</organism>
<evidence type="ECO:0000313" key="2">
    <source>
        <dbReference type="EMBL" id="CEG44080.1"/>
    </source>
</evidence>
<keyword evidence="3" id="KW-1185">Reference proteome</keyword>
<feature type="compositionally biased region" description="Low complexity" evidence="1">
    <location>
        <begin position="55"/>
        <end position="66"/>
    </location>
</feature>
<dbReference type="GeneID" id="36409403"/>
<feature type="region of interest" description="Disordered" evidence="1">
    <location>
        <begin position="1"/>
        <end position="79"/>
    </location>
</feature>
<dbReference type="AlphaFoldDB" id="A0A0P1AR77"/>
<proteinExistence type="predicted"/>
<name>A0A0P1AR77_PLAHL</name>
<dbReference type="EMBL" id="CCYD01000810">
    <property type="protein sequence ID" value="CEG44080.1"/>
    <property type="molecule type" value="Genomic_DNA"/>
</dbReference>
<protein>
    <submittedName>
        <fullName evidence="2">Uncharacterized protein</fullName>
    </submittedName>
</protein>
<evidence type="ECO:0000256" key="1">
    <source>
        <dbReference type="SAM" id="MobiDB-lite"/>
    </source>
</evidence>
<dbReference type="Proteomes" id="UP000054928">
    <property type="component" value="Unassembled WGS sequence"/>
</dbReference>
<evidence type="ECO:0000313" key="3">
    <source>
        <dbReference type="Proteomes" id="UP000054928"/>
    </source>
</evidence>
<accession>A0A0P1AR77</accession>
<dbReference type="RefSeq" id="XP_024580449.1">
    <property type="nucleotide sequence ID" value="XM_024730143.1"/>
</dbReference>
<sequence length="99" mass="10935">MQLETKISSKSDGDEDDSSSVWSSPRIRELTQPAKNPYIELSDGHTSEDDHEETSAPTATTPASHATRGDYASHSLSNDDLWHIPRLPNISAGMEIERK</sequence>
<reference evidence="3" key="1">
    <citation type="submission" date="2014-09" db="EMBL/GenBank/DDBJ databases">
        <authorList>
            <person name="Sharma Rahul"/>
            <person name="Thines Marco"/>
        </authorList>
    </citation>
    <scope>NUCLEOTIDE SEQUENCE [LARGE SCALE GENOMIC DNA]</scope>
</reference>